<proteinExistence type="predicted"/>
<dbReference type="AlphaFoldDB" id="A0A699Z651"/>
<dbReference type="Proteomes" id="UP000485058">
    <property type="component" value="Unassembled WGS sequence"/>
</dbReference>
<reference evidence="1 2" key="1">
    <citation type="submission" date="2020-02" db="EMBL/GenBank/DDBJ databases">
        <title>Draft genome sequence of Haematococcus lacustris strain NIES-144.</title>
        <authorList>
            <person name="Morimoto D."/>
            <person name="Nakagawa S."/>
            <person name="Yoshida T."/>
            <person name="Sawayama S."/>
        </authorList>
    </citation>
    <scope>NUCLEOTIDE SEQUENCE [LARGE SCALE GENOMIC DNA]</scope>
    <source>
        <strain evidence="1 2">NIES-144</strain>
    </source>
</reference>
<gene>
    <name evidence="1" type="ORF">HaLaN_14840</name>
</gene>
<dbReference type="PANTHER" id="PTHR12363:SF54">
    <property type="entry name" value="NUCLEAR TRANSPORT RECEPTOR"/>
    <property type="match status" value="1"/>
</dbReference>
<accession>A0A699Z651</accession>
<name>A0A699Z651_HAELA</name>
<dbReference type="InterPro" id="IPR011989">
    <property type="entry name" value="ARM-like"/>
</dbReference>
<dbReference type="PANTHER" id="PTHR12363">
    <property type="entry name" value="TRANSPORTIN 3 AND IMPORTIN 13"/>
    <property type="match status" value="1"/>
</dbReference>
<protein>
    <submittedName>
        <fullName evidence="1">Uncharacterized protein</fullName>
    </submittedName>
</protein>
<dbReference type="GO" id="GO:0005737">
    <property type="term" value="C:cytoplasm"/>
    <property type="evidence" value="ECO:0007669"/>
    <property type="project" value="TreeGrafter"/>
</dbReference>
<evidence type="ECO:0000313" key="2">
    <source>
        <dbReference type="Proteomes" id="UP000485058"/>
    </source>
</evidence>
<comment type="caution">
    <text evidence="1">The sequence shown here is derived from an EMBL/GenBank/DDBJ whole genome shotgun (WGS) entry which is preliminary data.</text>
</comment>
<evidence type="ECO:0000313" key="1">
    <source>
        <dbReference type="EMBL" id="GFH18097.1"/>
    </source>
</evidence>
<dbReference type="GO" id="GO:0006606">
    <property type="term" value="P:protein import into nucleus"/>
    <property type="evidence" value="ECO:0007669"/>
    <property type="project" value="TreeGrafter"/>
</dbReference>
<dbReference type="InterPro" id="IPR051345">
    <property type="entry name" value="Importin_beta-like_NTR"/>
</dbReference>
<dbReference type="Gene3D" id="1.25.10.10">
    <property type="entry name" value="Leucine-rich Repeat Variant"/>
    <property type="match status" value="1"/>
</dbReference>
<keyword evidence="2" id="KW-1185">Reference proteome</keyword>
<organism evidence="1 2">
    <name type="scientific">Haematococcus lacustris</name>
    <name type="common">Green alga</name>
    <name type="synonym">Haematococcus pluvialis</name>
    <dbReference type="NCBI Taxonomy" id="44745"/>
    <lineage>
        <taxon>Eukaryota</taxon>
        <taxon>Viridiplantae</taxon>
        <taxon>Chlorophyta</taxon>
        <taxon>core chlorophytes</taxon>
        <taxon>Chlorophyceae</taxon>
        <taxon>CS clade</taxon>
        <taxon>Chlamydomonadales</taxon>
        <taxon>Haematococcaceae</taxon>
        <taxon>Haematococcus</taxon>
    </lineage>
</organism>
<dbReference type="SUPFAM" id="SSF48371">
    <property type="entry name" value="ARM repeat"/>
    <property type="match status" value="1"/>
</dbReference>
<sequence length="485" mass="51145">MAPLQLHFITVAQQLLEQLVSSDDDVALTALEFWQDTYVTTLQGLPSDARQAAMVHHTGLLQQLTAALVLRARLPPSAAIGSSADARDLPEEVRMVRRELSSALRDITCLVSASGMAAFMSVVVQSAWQQHQAAASTCPGEPSWMHLECALYAATVILGQSGSGARGSSAADPAPVAQLLDVALACVAQHAAPSSSFKLVGTALTLLGGLAQWLVDNSEPLPALLLGLSSALQSQTESLARNAATTVYRLCQHNGLAQLLLIQHRAWVEGLLQLYQASGGVRRRLGQGEDLPTEELLLAALCRLAVLPGGSSLPTASTSSLLSQLAAPKLQELQQALEALPNTCSEHQPLPDLVAGAPSSLLQGVSSSLLAVSRVALEACCQQVVATVDPDLCLCLALLLAASGDMPPDLIMPIASTLHFTWTWVGTARMSAWLQAAIMDCAPASAPWAGQKADSKAAFLQDLLSQDAECDVGRFKRLVKVWQQA</sequence>
<dbReference type="EMBL" id="BLLF01001247">
    <property type="protein sequence ID" value="GFH18097.1"/>
    <property type="molecule type" value="Genomic_DNA"/>
</dbReference>
<dbReference type="InterPro" id="IPR016024">
    <property type="entry name" value="ARM-type_fold"/>
</dbReference>